<feature type="compositionally biased region" description="Basic residues" evidence="1">
    <location>
        <begin position="297"/>
        <end position="309"/>
    </location>
</feature>
<feature type="compositionally biased region" description="Low complexity" evidence="1">
    <location>
        <begin position="36"/>
        <end position="53"/>
    </location>
</feature>
<feature type="compositionally biased region" description="Basic residues" evidence="1">
    <location>
        <begin position="172"/>
        <end position="181"/>
    </location>
</feature>
<proteinExistence type="predicted"/>
<feature type="compositionally biased region" description="Basic residues" evidence="1">
    <location>
        <begin position="107"/>
        <end position="116"/>
    </location>
</feature>
<feature type="compositionally biased region" description="Low complexity" evidence="1">
    <location>
        <begin position="184"/>
        <end position="203"/>
    </location>
</feature>
<dbReference type="EMBL" id="CADCUB010000144">
    <property type="protein sequence ID" value="CAA9351478.1"/>
    <property type="molecule type" value="Genomic_DNA"/>
</dbReference>
<feature type="compositionally biased region" description="Basic residues" evidence="1">
    <location>
        <begin position="206"/>
        <end position="220"/>
    </location>
</feature>
<organism evidence="2">
    <name type="scientific">uncultured Frankineae bacterium</name>
    <dbReference type="NCBI Taxonomy" id="437475"/>
    <lineage>
        <taxon>Bacteria</taxon>
        <taxon>Bacillati</taxon>
        <taxon>Actinomycetota</taxon>
        <taxon>Actinomycetes</taxon>
        <taxon>Frankiales</taxon>
        <taxon>environmental samples</taxon>
    </lineage>
</organism>
<feature type="non-terminal residue" evidence="2">
    <location>
        <position position="327"/>
    </location>
</feature>
<feature type="region of interest" description="Disordered" evidence="1">
    <location>
        <begin position="1"/>
        <end position="53"/>
    </location>
</feature>
<sequence>ASASAARAARPGRHVGRVLPAHRGGPAHHDPRHADPAALPAGGAARGGPRLLARAAAEPARAMGCGAAAGAGAAGGPDAAHRDRRAQHPQRPGRHARRGDTAVGRPARARARRRAARAPDLGRAAARARRRRPPARRRHRRCGAARLRPGPAGRARLRGRRGLDGAPVPRRAPPRAAHRRADRQQPAAAAAGPARPADAGAEPAGHRRGGRPRPGGHRPGVRPDVLAHRRGRAGAHHAGDLPGAGVRRGLRHRAARRAGDGARRGRAGPGRGRRVARRPPAAGGPLPHERRGDHRGRCSGHRSPRRRPSPRSPWRVGSRRRRQCRAL</sequence>
<name>A0A6J4M6N8_9ACTN</name>
<feature type="compositionally biased region" description="Basic residues" evidence="1">
    <location>
        <begin position="126"/>
        <end position="143"/>
    </location>
</feature>
<feature type="region of interest" description="Disordered" evidence="1">
    <location>
        <begin position="67"/>
        <end position="327"/>
    </location>
</feature>
<gene>
    <name evidence="2" type="ORF">AVDCRST_MAG07-3212</name>
</gene>
<reference evidence="2" key="1">
    <citation type="submission" date="2020-02" db="EMBL/GenBank/DDBJ databases">
        <authorList>
            <person name="Meier V. D."/>
        </authorList>
    </citation>
    <scope>NUCLEOTIDE SEQUENCE</scope>
    <source>
        <strain evidence="2">AVDCRST_MAG07</strain>
    </source>
</reference>
<feature type="compositionally biased region" description="Basic and acidic residues" evidence="1">
    <location>
        <begin position="287"/>
        <end position="296"/>
    </location>
</feature>
<accession>A0A6J4M6N8</accession>
<feature type="non-terminal residue" evidence="2">
    <location>
        <position position="1"/>
    </location>
</feature>
<feature type="compositionally biased region" description="Basic residues" evidence="1">
    <location>
        <begin position="317"/>
        <end position="327"/>
    </location>
</feature>
<feature type="compositionally biased region" description="Basic residues" evidence="1">
    <location>
        <begin position="82"/>
        <end position="97"/>
    </location>
</feature>
<evidence type="ECO:0000313" key="2">
    <source>
        <dbReference type="EMBL" id="CAA9351478.1"/>
    </source>
</evidence>
<dbReference type="AlphaFoldDB" id="A0A6J4M6N8"/>
<evidence type="ECO:0000256" key="1">
    <source>
        <dbReference type="SAM" id="MobiDB-lite"/>
    </source>
</evidence>
<feature type="compositionally biased region" description="Low complexity" evidence="1">
    <location>
        <begin position="144"/>
        <end position="154"/>
    </location>
</feature>
<protein>
    <submittedName>
        <fullName evidence="2">Permease of the drug/metabolite transporter (DMT) superfamily</fullName>
    </submittedName>
</protein>